<sequence length="80" mass="9121">MLVLTRKVGEAIRIGDDIQVVITAVDQNKVKVGIRSPRHVPIFREEIYRKIQEENRQAADIRADDLDELLQGLPTQAKKT</sequence>
<dbReference type="RefSeq" id="WP_084057206.1">
    <property type="nucleotide sequence ID" value="NZ_FWXF01000006.1"/>
</dbReference>
<dbReference type="Proteomes" id="UP000192783">
    <property type="component" value="Unassembled WGS sequence"/>
</dbReference>
<evidence type="ECO:0000256" key="1">
    <source>
        <dbReference type="ARBA" id="ARBA00022490"/>
    </source>
</evidence>
<comment type="subunit">
    <text evidence="5">Homodimer; the beta-strands of each monomer intercalate to form a hydrophobic core, while the alpha-helices form wings that extend away from the core.</text>
</comment>
<dbReference type="EMBL" id="FWXF01000006">
    <property type="protein sequence ID" value="SMC22431.1"/>
    <property type="molecule type" value="Genomic_DNA"/>
</dbReference>
<dbReference type="GO" id="GO:0005829">
    <property type="term" value="C:cytosol"/>
    <property type="evidence" value="ECO:0007669"/>
    <property type="project" value="TreeGrafter"/>
</dbReference>
<protein>
    <recommendedName>
        <fullName evidence="5">Translational regulator CsrA</fullName>
    </recommendedName>
</protein>
<dbReference type="STRING" id="1121390.SAMN02746041_01445"/>
<dbReference type="GO" id="GO:0045947">
    <property type="term" value="P:negative regulation of translational initiation"/>
    <property type="evidence" value="ECO:0007669"/>
    <property type="project" value="UniProtKB-UniRule"/>
</dbReference>
<dbReference type="SUPFAM" id="SSF117130">
    <property type="entry name" value="CsrA-like"/>
    <property type="match status" value="1"/>
</dbReference>
<proteinExistence type="inferred from homology"/>
<dbReference type="GO" id="GO:0044781">
    <property type="term" value="P:bacterial-type flagellum organization"/>
    <property type="evidence" value="ECO:0007669"/>
    <property type="project" value="UniProtKB-KW"/>
</dbReference>
<dbReference type="GO" id="GO:0006109">
    <property type="term" value="P:regulation of carbohydrate metabolic process"/>
    <property type="evidence" value="ECO:0007669"/>
    <property type="project" value="InterPro"/>
</dbReference>
<dbReference type="InterPro" id="IPR036107">
    <property type="entry name" value="CsrA_sf"/>
</dbReference>
<reference evidence="6 7" key="1">
    <citation type="submission" date="2017-04" db="EMBL/GenBank/DDBJ databases">
        <authorList>
            <person name="Afonso C.L."/>
            <person name="Miller P.J."/>
            <person name="Scott M.A."/>
            <person name="Spackman E."/>
            <person name="Goraichik I."/>
            <person name="Dimitrov K.M."/>
            <person name="Suarez D.L."/>
            <person name="Swayne D.E."/>
        </authorList>
    </citation>
    <scope>NUCLEOTIDE SEQUENCE [LARGE SCALE GENOMIC DNA]</scope>
    <source>
        <strain evidence="6 7">DSM 13146</strain>
    </source>
</reference>
<evidence type="ECO:0000313" key="7">
    <source>
        <dbReference type="Proteomes" id="UP000192783"/>
    </source>
</evidence>
<dbReference type="Pfam" id="PF02599">
    <property type="entry name" value="CsrA"/>
    <property type="match status" value="1"/>
</dbReference>
<dbReference type="NCBIfam" id="TIGR00202">
    <property type="entry name" value="csrA"/>
    <property type="match status" value="1"/>
</dbReference>
<gene>
    <name evidence="5" type="primary">csrA</name>
    <name evidence="6" type="ORF">SAMN02746041_01445</name>
</gene>
<dbReference type="GO" id="GO:0006402">
    <property type="term" value="P:mRNA catabolic process"/>
    <property type="evidence" value="ECO:0007669"/>
    <property type="project" value="InterPro"/>
</dbReference>
<dbReference type="HAMAP" id="MF_00167">
    <property type="entry name" value="CsrA"/>
    <property type="match status" value="1"/>
</dbReference>
<comment type="subcellular location">
    <subcellularLocation>
        <location evidence="5">Cytoplasm</location>
    </subcellularLocation>
</comment>
<dbReference type="AlphaFoldDB" id="A0A1W1XG01"/>
<dbReference type="OrthoDB" id="9809061at2"/>
<dbReference type="FunFam" id="2.60.40.4380:FF:000002">
    <property type="entry name" value="Translational regulator CsrA"/>
    <property type="match status" value="1"/>
</dbReference>
<keyword evidence="1 5" id="KW-0963">Cytoplasm</keyword>
<dbReference type="PANTHER" id="PTHR34984">
    <property type="entry name" value="CARBON STORAGE REGULATOR"/>
    <property type="match status" value="1"/>
</dbReference>
<keyword evidence="2 5" id="KW-0678">Repressor</keyword>
<comment type="function">
    <text evidence="5">A translational regulator that binds mRNA to regulate translation initiation and/or mRNA stability. Usually binds in the 5'-UTR at or near the Shine-Dalgarno sequence preventing ribosome-binding, thus repressing translation. Its main target seems to be the major flagellin gene, while its function is anatagonized by FliW.</text>
</comment>
<comment type="similarity">
    <text evidence="5">Belongs to the CsrA/RsmA family.</text>
</comment>
<organism evidence="6 7">
    <name type="scientific">Desulfacinum hydrothermale DSM 13146</name>
    <dbReference type="NCBI Taxonomy" id="1121390"/>
    <lineage>
        <taxon>Bacteria</taxon>
        <taxon>Pseudomonadati</taxon>
        <taxon>Thermodesulfobacteriota</taxon>
        <taxon>Syntrophobacteria</taxon>
        <taxon>Syntrophobacterales</taxon>
        <taxon>Syntrophobacteraceae</taxon>
        <taxon>Desulfacinum</taxon>
    </lineage>
</organism>
<keyword evidence="3 5" id="KW-0810">Translation regulation</keyword>
<keyword evidence="4 5" id="KW-0694">RNA-binding</keyword>
<keyword evidence="5" id="KW-1005">Bacterial flagellum biogenesis</keyword>
<accession>A0A1W1XG01</accession>
<dbReference type="Gene3D" id="2.60.40.4380">
    <property type="entry name" value="Translational regulator CsrA"/>
    <property type="match status" value="1"/>
</dbReference>
<dbReference type="InterPro" id="IPR003751">
    <property type="entry name" value="CsrA"/>
</dbReference>
<name>A0A1W1XG01_9BACT</name>
<dbReference type="GO" id="GO:1902208">
    <property type="term" value="P:regulation of bacterial-type flagellum assembly"/>
    <property type="evidence" value="ECO:0007669"/>
    <property type="project" value="UniProtKB-UniRule"/>
</dbReference>
<evidence type="ECO:0000256" key="3">
    <source>
        <dbReference type="ARBA" id="ARBA00022845"/>
    </source>
</evidence>
<dbReference type="GO" id="GO:0048027">
    <property type="term" value="F:mRNA 5'-UTR binding"/>
    <property type="evidence" value="ECO:0007669"/>
    <property type="project" value="UniProtKB-UniRule"/>
</dbReference>
<evidence type="ECO:0000313" key="6">
    <source>
        <dbReference type="EMBL" id="SMC22431.1"/>
    </source>
</evidence>
<keyword evidence="7" id="KW-1185">Reference proteome</keyword>
<evidence type="ECO:0000256" key="2">
    <source>
        <dbReference type="ARBA" id="ARBA00022491"/>
    </source>
</evidence>
<dbReference type="PANTHER" id="PTHR34984:SF1">
    <property type="entry name" value="CARBON STORAGE REGULATOR"/>
    <property type="match status" value="1"/>
</dbReference>
<evidence type="ECO:0000256" key="4">
    <source>
        <dbReference type="ARBA" id="ARBA00022884"/>
    </source>
</evidence>
<dbReference type="NCBIfam" id="NF002469">
    <property type="entry name" value="PRK01712.1"/>
    <property type="match status" value="1"/>
</dbReference>
<evidence type="ECO:0000256" key="5">
    <source>
        <dbReference type="HAMAP-Rule" id="MF_00167"/>
    </source>
</evidence>